<accession>A0A1F7YPC9</accession>
<comment type="caution">
    <text evidence="1">The sequence shown here is derived from an EMBL/GenBank/DDBJ whole genome shotgun (WGS) entry which is preliminary data.</text>
</comment>
<dbReference type="EMBL" id="MGGM01000016">
    <property type="protein sequence ID" value="OGM29196.1"/>
    <property type="molecule type" value="Genomic_DNA"/>
</dbReference>
<protein>
    <submittedName>
        <fullName evidence="1">Uncharacterized protein</fullName>
    </submittedName>
</protein>
<evidence type="ECO:0000313" key="1">
    <source>
        <dbReference type="EMBL" id="OGM29196.1"/>
    </source>
</evidence>
<name>A0A1F7YPC9_9BACT</name>
<dbReference type="STRING" id="1802500.A2801_02400"/>
<dbReference type="Proteomes" id="UP000177263">
    <property type="component" value="Unassembled WGS sequence"/>
</dbReference>
<proteinExistence type="predicted"/>
<organism evidence="1 2">
    <name type="scientific">Candidatus Woesebacteria bacterium RIFCSPHIGHO2_01_FULL_41_10</name>
    <dbReference type="NCBI Taxonomy" id="1802500"/>
    <lineage>
        <taxon>Bacteria</taxon>
        <taxon>Candidatus Woeseibacteriota</taxon>
    </lineage>
</organism>
<gene>
    <name evidence="1" type="ORF">A2801_02400</name>
</gene>
<evidence type="ECO:0000313" key="2">
    <source>
        <dbReference type="Proteomes" id="UP000177263"/>
    </source>
</evidence>
<sequence length="168" mass="19749">MEIIELLQSYVDQGYLLHGSRHKCKQLNPRRKKHLNEKVGLLKAVYVTDEPLIAMFKAILRARKVPGKRGLYGWGFSLQGKPKFRISPNYIKYKGFSKGYLYVVEKKDFTKSKKIPHEFYCFKTVVPQKVIMVEPEDFLEKVKFSFWTKNEAIKTKLFTEEEITAMGY</sequence>
<reference evidence="1 2" key="1">
    <citation type="journal article" date="2016" name="Nat. Commun.">
        <title>Thousands of microbial genomes shed light on interconnected biogeochemical processes in an aquifer system.</title>
        <authorList>
            <person name="Anantharaman K."/>
            <person name="Brown C.T."/>
            <person name="Hug L.A."/>
            <person name="Sharon I."/>
            <person name="Castelle C.J."/>
            <person name="Probst A.J."/>
            <person name="Thomas B.C."/>
            <person name="Singh A."/>
            <person name="Wilkins M.J."/>
            <person name="Karaoz U."/>
            <person name="Brodie E.L."/>
            <person name="Williams K.H."/>
            <person name="Hubbard S.S."/>
            <person name="Banfield J.F."/>
        </authorList>
    </citation>
    <scope>NUCLEOTIDE SEQUENCE [LARGE SCALE GENOMIC DNA]</scope>
</reference>
<dbReference type="AlphaFoldDB" id="A0A1F7YPC9"/>